<evidence type="ECO:0000256" key="6">
    <source>
        <dbReference type="SAM" id="MobiDB-lite"/>
    </source>
</evidence>
<protein>
    <recommendedName>
        <fullName evidence="4 5">Flagellar hook-basal body complex protein FliE</fullName>
    </recommendedName>
</protein>
<comment type="similarity">
    <text evidence="2 4">Belongs to the FliE family.</text>
</comment>
<dbReference type="RefSeq" id="WP_074951311.1">
    <property type="nucleotide sequence ID" value="NZ_FPBV01000007.1"/>
</dbReference>
<dbReference type="AlphaFoldDB" id="A0A1I7IQ79"/>
<name>A0A1I7IQ79_9BACL</name>
<evidence type="ECO:0000256" key="4">
    <source>
        <dbReference type="HAMAP-Rule" id="MF_00724"/>
    </source>
</evidence>
<evidence type="ECO:0000313" key="7">
    <source>
        <dbReference type="EMBL" id="SFU75079.1"/>
    </source>
</evidence>
<keyword evidence="3 4" id="KW-0975">Bacterial flagellum</keyword>
<dbReference type="STRING" id="392015.SAMN05421543_10733"/>
<dbReference type="Proteomes" id="UP000183508">
    <property type="component" value="Unassembled WGS sequence"/>
</dbReference>
<organism evidence="7 8">
    <name type="scientific">Alicyclobacillus macrosporangiidus</name>
    <dbReference type="NCBI Taxonomy" id="392015"/>
    <lineage>
        <taxon>Bacteria</taxon>
        <taxon>Bacillati</taxon>
        <taxon>Bacillota</taxon>
        <taxon>Bacilli</taxon>
        <taxon>Bacillales</taxon>
        <taxon>Alicyclobacillaceae</taxon>
        <taxon>Alicyclobacillus</taxon>
    </lineage>
</organism>
<dbReference type="GO" id="GO:0009425">
    <property type="term" value="C:bacterial-type flagellum basal body"/>
    <property type="evidence" value="ECO:0007669"/>
    <property type="project" value="UniProtKB-SubCell"/>
</dbReference>
<dbReference type="InterPro" id="IPR001624">
    <property type="entry name" value="FliE"/>
</dbReference>
<dbReference type="GO" id="GO:0003774">
    <property type="term" value="F:cytoskeletal motor activity"/>
    <property type="evidence" value="ECO:0007669"/>
    <property type="project" value="InterPro"/>
</dbReference>
<dbReference type="NCBIfam" id="TIGR00205">
    <property type="entry name" value="fliE"/>
    <property type="match status" value="1"/>
</dbReference>
<keyword evidence="8" id="KW-1185">Reference proteome</keyword>
<dbReference type="EMBL" id="FPBV01000007">
    <property type="protein sequence ID" value="SFU75079.1"/>
    <property type="molecule type" value="Genomic_DNA"/>
</dbReference>
<feature type="compositionally biased region" description="Low complexity" evidence="6">
    <location>
        <begin position="8"/>
        <end position="25"/>
    </location>
</feature>
<accession>A0A1I7IQ79</accession>
<dbReference type="GO" id="GO:0071973">
    <property type="term" value="P:bacterial-type flagellum-dependent cell motility"/>
    <property type="evidence" value="ECO:0007669"/>
    <property type="project" value="InterPro"/>
</dbReference>
<sequence length="101" mass="9961">MLVNPVIGANAAGATGPSTGAADGNGDAGTGFAGALAKALDAANQTLTAADQTAASYAAGGPVTIDQLMIAEQQATLALDLVVQVRDRVVNAYQSVMNMQV</sequence>
<dbReference type="PRINTS" id="PR01006">
    <property type="entry name" value="FLGHOOKFLIE"/>
</dbReference>
<evidence type="ECO:0000256" key="3">
    <source>
        <dbReference type="ARBA" id="ARBA00023143"/>
    </source>
</evidence>
<dbReference type="HAMAP" id="MF_00724">
    <property type="entry name" value="FliE"/>
    <property type="match status" value="1"/>
</dbReference>
<evidence type="ECO:0000256" key="5">
    <source>
        <dbReference type="NCBIfam" id="TIGR00205"/>
    </source>
</evidence>
<gene>
    <name evidence="4" type="primary">fliE</name>
    <name evidence="7" type="ORF">SAMN05421543_10733</name>
</gene>
<evidence type="ECO:0000256" key="1">
    <source>
        <dbReference type="ARBA" id="ARBA00004117"/>
    </source>
</evidence>
<comment type="subcellular location">
    <subcellularLocation>
        <location evidence="1 4">Bacterial flagellum basal body</location>
    </subcellularLocation>
</comment>
<dbReference type="GO" id="GO:0005198">
    <property type="term" value="F:structural molecule activity"/>
    <property type="evidence" value="ECO:0007669"/>
    <property type="project" value="UniProtKB-UniRule"/>
</dbReference>
<dbReference type="PANTHER" id="PTHR34653:SF1">
    <property type="entry name" value="FLAGELLAR HOOK-BASAL BODY COMPLEX PROTEIN FLIE"/>
    <property type="match status" value="1"/>
</dbReference>
<keyword evidence="7" id="KW-0969">Cilium</keyword>
<keyword evidence="7" id="KW-0966">Cell projection</keyword>
<dbReference type="Pfam" id="PF02049">
    <property type="entry name" value="FliE"/>
    <property type="match status" value="1"/>
</dbReference>
<evidence type="ECO:0000313" key="8">
    <source>
        <dbReference type="Proteomes" id="UP000183508"/>
    </source>
</evidence>
<reference evidence="8" key="1">
    <citation type="submission" date="2016-10" db="EMBL/GenBank/DDBJ databases">
        <authorList>
            <person name="Varghese N."/>
        </authorList>
    </citation>
    <scope>NUCLEOTIDE SEQUENCE [LARGE SCALE GENOMIC DNA]</scope>
    <source>
        <strain evidence="8">DSM 17980</strain>
    </source>
</reference>
<proteinExistence type="inferred from homology"/>
<keyword evidence="7" id="KW-0282">Flagellum</keyword>
<feature type="region of interest" description="Disordered" evidence="6">
    <location>
        <begin position="1"/>
        <end position="25"/>
    </location>
</feature>
<dbReference type="PANTHER" id="PTHR34653">
    <property type="match status" value="1"/>
</dbReference>
<evidence type="ECO:0000256" key="2">
    <source>
        <dbReference type="ARBA" id="ARBA00009272"/>
    </source>
</evidence>